<dbReference type="OrthoDB" id="998851at2759"/>
<dbReference type="RefSeq" id="XP_035551728.1">
    <property type="nucleotide sequence ID" value="XM_035695835.1"/>
</dbReference>
<name>A0A6P9F764_JUGRE</name>
<dbReference type="AlphaFoldDB" id="A0A6P9F764"/>
<sequence length="297" mass="33948">MVLAPRIPKVLDGEVYFQFTKEEIARSAEPFRYSVVLKFLKNRPSLDAVVSYGPRPFRFQNMWTSHGDFKRCVEEVWKLPTTSVGLFRLAEKLKKTKIALRAWNIQVFGHVGQNIKELEERLEVLESRLQDGYDQDVECDFLVTKLELETWERREEIRFSQLAKKKWISEGDNNTKFFHAVVNQRRKSKIISNMQLENGDFLNSPEQVDLAPLIQCSVTEENNLALIMAPSETEILDALKSIPKDSSPGPDGFGSGFYRSCWDLINEDVVAAAKDFTKILYSILSGVDSEGGGPQEF</sequence>
<protein>
    <submittedName>
        <fullName evidence="3">Uncharacterized protein LOC118349893</fullName>
    </submittedName>
</protein>
<feature type="coiled-coil region" evidence="1">
    <location>
        <begin position="108"/>
        <end position="135"/>
    </location>
</feature>
<evidence type="ECO:0000256" key="1">
    <source>
        <dbReference type="SAM" id="Coils"/>
    </source>
</evidence>
<reference evidence="3" key="1">
    <citation type="submission" date="2025-08" db="UniProtKB">
        <authorList>
            <consortium name="RefSeq"/>
        </authorList>
    </citation>
    <scope>IDENTIFICATION</scope>
    <source>
        <tissue evidence="3">Leaves</tissue>
    </source>
</reference>
<evidence type="ECO:0000313" key="2">
    <source>
        <dbReference type="Proteomes" id="UP000235220"/>
    </source>
</evidence>
<accession>A0A6P9F764</accession>
<dbReference type="GeneID" id="118349893"/>
<gene>
    <name evidence="3" type="primary">LOC118349893</name>
</gene>
<evidence type="ECO:0000313" key="3">
    <source>
        <dbReference type="RefSeq" id="XP_035551728.1"/>
    </source>
</evidence>
<keyword evidence="1" id="KW-0175">Coiled coil</keyword>
<dbReference type="Proteomes" id="UP000235220">
    <property type="component" value="Chromosome 11"/>
</dbReference>
<proteinExistence type="predicted"/>
<dbReference type="KEGG" id="jre:118349893"/>
<dbReference type="InParanoid" id="A0A6P9F764"/>
<keyword evidence="2" id="KW-1185">Reference proteome</keyword>
<organism evidence="2 3">
    <name type="scientific">Juglans regia</name>
    <name type="common">English walnut</name>
    <dbReference type="NCBI Taxonomy" id="51240"/>
    <lineage>
        <taxon>Eukaryota</taxon>
        <taxon>Viridiplantae</taxon>
        <taxon>Streptophyta</taxon>
        <taxon>Embryophyta</taxon>
        <taxon>Tracheophyta</taxon>
        <taxon>Spermatophyta</taxon>
        <taxon>Magnoliopsida</taxon>
        <taxon>eudicotyledons</taxon>
        <taxon>Gunneridae</taxon>
        <taxon>Pentapetalae</taxon>
        <taxon>rosids</taxon>
        <taxon>fabids</taxon>
        <taxon>Fagales</taxon>
        <taxon>Juglandaceae</taxon>
        <taxon>Juglans</taxon>
    </lineage>
</organism>